<dbReference type="Pfam" id="PF02594">
    <property type="entry name" value="DUF167"/>
    <property type="match status" value="1"/>
</dbReference>
<organism evidence="3 4">
    <name type="scientific">Limnohabitans curvus</name>
    <dbReference type="NCBI Taxonomy" id="323423"/>
    <lineage>
        <taxon>Bacteria</taxon>
        <taxon>Pseudomonadati</taxon>
        <taxon>Pseudomonadota</taxon>
        <taxon>Betaproteobacteria</taxon>
        <taxon>Burkholderiales</taxon>
        <taxon>Comamonadaceae</taxon>
        <taxon>Limnohabitans</taxon>
    </lineage>
</organism>
<dbReference type="EMBL" id="NESP01000001">
    <property type="protein sequence ID" value="PUE59781.1"/>
    <property type="molecule type" value="Genomic_DNA"/>
</dbReference>
<gene>
    <name evidence="3" type="ORF">B9Z44_09465</name>
</gene>
<sequence>MNLPATSYLRLEKTGAVIVDIHVIPNASRTQADGSHDGALRVRLHAPPVDGKANLALIAWLADALGVAKRDIELVRGQTSKRKQLRINAAACVKAEWSALVG</sequence>
<reference evidence="3 4" key="1">
    <citation type="submission" date="2017-04" db="EMBL/GenBank/DDBJ databases">
        <title>Unexpected and diverse lifestyles within the genus Limnohabitans.</title>
        <authorList>
            <person name="Kasalicky V."/>
            <person name="Mehrshad M."/>
            <person name="Andrei S.-A."/>
            <person name="Salcher M."/>
            <person name="Kratochvilova H."/>
            <person name="Simek K."/>
            <person name="Ghai R."/>
        </authorList>
    </citation>
    <scope>NUCLEOTIDE SEQUENCE [LARGE SCALE GENOMIC DNA]</scope>
    <source>
        <strain evidence="3 4">MWH-C5</strain>
    </source>
</reference>
<evidence type="ECO:0000313" key="3">
    <source>
        <dbReference type="EMBL" id="PUE59781.1"/>
    </source>
</evidence>
<dbReference type="SUPFAM" id="SSF69786">
    <property type="entry name" value="YggU-like"/>
    <property type="match status" value="1"/>
</dbReference>
<name>A0A315ERA7_9BURK</name>
<evidence type="ECO:0000256" key="2">
    <source>
        <dbReference type="HAMAP-Rule" id="MF_00634"/>
    </source>
</evidence>
<dbReference type="Gene3D" id="3.30.1200.10">
    <property type="entry name" value="YggU-like"/>
    <property type="match status" value="1"/>
</dbReference>
<comment type="similarity">
    <text evidence="1 2">Belongs to the UPF0235 family.</text>
</comment>
<dbReference type="AlphaFoldDB" id="A0A315ERA7"/>
<evidence type="ECO:0000256" key="1">
    <source>
        <dbReference type="ARBA" id="ARBA00010364"/>
    </source>
</evidence>
<dbReference type="NCBIfam" id="TIGR00251">
    <property type="entry name" value="DUF167 family protein"/>
    <property type="match status" value="1"/>
</dbReference>
<comment type="caution">
    <text evidence="3">The sequence shown here is derived from an EMBL/GenBank/DDBJ whole genome shotgun (WGS) entry which is preliminary data.</text>
</comment>
<dbReference type="PANTHER" id="PTHR13420">
    <property type="entry name" value="UPF0235 PROTEIN C15ORF40"/>
    <property type="match status" value="1"/>
</dbReference>
<dbReference type="SMART" id="SM01152">
    <property type="entry name" value="DUF167"/>
    <property type="match status" value="1"/>
</dbReference>
<dbReference type="InterPro" id="IPR036591">
    <property type="entry name" value="YggU-like_sf"/>
</dbReference>
<dbReference type="InterPro" id="IPR003746">
    <property type="entry name" value="DUF167"/>
</dbReference>
<keyword evidence="4" id="KW-1185">Reference proteome</keyword>
<accession>A0A315ERA7</accession>
<dbReference type="RefSeq" id="WP_108359744.1">
    <property type="nucleotide sequence ID" value="NZ_NESP01000001.1"/>
</dbReference>
<protein>
    <recommendedName>
        <fullName evidence="2">UPF0235 protein B9Z44_09465</fullName>
    </recommendedName>
</protein>
<evidence type="ECO:0000313" key="4">
    <source>
        <dbReference type="Proteomes" id="UP000251341"/>
    </source>
</evidence>
<proteinExistence type="inferred from homology"/>
<dbReference type="GO" id="GO:0005737">
    <property type="term" value="C:cytoplasm"/>
    <property type="evidence" value="ECO:0007669"/>
    <property type="project" value="TreeGrafter"/>
</dbReference>
<dbReference type="Proteomes" id="UP000251341">
    <property type="component" value="Unassembled WGS sequence"/>
</dbReference>
<dbReference type="PANTHER" id="PTHR13420:SF7">
    <property type="entry name" value="UPF0235 PROTEIN C15ORF40"/>
    <property type="match status" value="1"/>
</dbReference>
<dbReference type="HAMAP" id="MF_00634">
    <property type="entry name" value="UPF0235"/>
    <property type="match status" value="1"/>
</dbReference>